<organism evidence="1">
    <name type="scientific">Rhizobium leguminosarum bv. trifolii</name>
    <dbReference type="NCBI Taxonomy" id="386"/>
    <lineage>
        <taxon>Bacteria</taxon>
        <taxon>Pseudomonadati</taxon>
        <taxon>Pseudomonadota</taxon>
        <taxon>Alphaproteobacteria</taxon>
        <taxon>Hyphomicrobiales</taxon>
        <taxon>Rhizobiaceae</taxon>
        <taxon>Rhizobium/Agrobacterium group</taxon>
        <taxon>Rhizobium</taxon>
    </lineage>
</organism>
<reference evidence="1" key="2">
    <citation type="journal article" date="2016" name="Front. Microbiol.">
        <title>The Regulatory Protein RosR Affects Rhizobium leguminosarum bv. trifolii Protein Profiles, Cell Surface Properties, and Symbiosis with Clover.</title>
        <authorList>
            <person name="Rachwal K."/>
            <person name="Boguszewska A."/>
            <person name="Kopcinska J."/>
            <person name="Karas M."/>
            <person name="Tchorzewski M."/>
            <person name="Janczarek M."/>
        </authorList>
    </citation>
    <scope>NUCLEOTIDE SEQUENCE</scope>
    <source>
        <strain evidence="1">Rt24.2</strain>
    </source>
</reference>
<sequence>MTSPFDAIPDVAIDYVRAVFGAANEKVSTTMSLHPSMHEESLDHVLIMELTASAPAFFAQEQVGISLESHWLGARWMHGRWEIADIAFFILLRRRGHLIARKVALLQTKRLYSREIAVVPVDETDYRIGIGRLADRTEQSVPISSQRIFGFDNTSVYQATQAGHRQIDHIDEYFDLRGIPIYYGFYNPLTLPFQTSYPALNGQAPVCGNEIGFRVMPAEHVHAAVRRLVEGRSPSVNDITAITPLDAADARSTLGWRLERFIADEVLRCRQGRMFEDLTDTNLRGLLYERSAPIAAAITITIDLSDGG</sequence>
<dbReference type="AlphaFoldDB" id="A0A1B8R8N5"/>
<proteinExistence type="predicted"/>
<protein>
    <submittedName>
        <fullName evidence="1">Uncharacterized protein</fullName>
    </submittedName>
</protein>
<evidence type="ECO:0000313" key="1">
    <source>
        <dbReference type="EMBL" id="AOO92001.1"/>
    </source>
</evidence>
<dbReference type="EMBL" id="KX489637">
    <property type="protein sequence ID" value="AOO92001.1"/>
    <property type="molecule type" value="Genomic_DNA"/>
</dbReference>
<reference evidence="1" key="1">
    <citation type="journal article" date="2015" name="BMC Genomics">
        <title>Transcriptome profiling of a Rhizobium leguminosarum bv. trifolii rosR mutant reveals the role of the transcriptional regulator RosR in motility, synthesis of cell-surface components, and other cellular processes.</title>
        <authorList>
            <person name="Rachwal K."/>
            <person name="Matczynska E."/>
            <person name="Janczarek M."/>
        </authorList>
    </citation>
    <scope>NUCLEOTIDE SEQUENCE</scope>
    <source>
        <strain evidence="1">Rt24.2</strain>
    </source>
</reference>
<dbReference type="RefSeq" id="WP_065277130.1">
    <property type="nucleotide sequence ID" value="NZ_MAMO01000059.1"/>
</dbReference>
<name>A0A1B8R8N5_RHILT</name>
<accession>A0A1B8R8N5</accession>